<proteinExistence type="predicted"/>
<name>A0ABQ5TME9_9BACI</name>
<evidence type="ECO:0000313" key="2">
    <source>
        <dbReference type="Proteomes" id="UP001275436"/>
    </source>
</evidence>
<gene>
    <name evidence="1" type="ORF">MACH08_30290</name>
</gene>
<comment type="caution">
    <text evidence="1">The sequence shown here is derived from an EMBL/GenBank/DDBJ whole genome shotgun (WGS) entry which is preliminary data.</text>
</comment>
<evidence type="ECO:0000313" key="1">
    <source>
        <dbReference type="EMBL" id="GLO67245.1"/>
    </source>
</evidence>
<organism evidence="1 2">
    <name type="scientific">Oceanobacillus kimchii</name>
    <dbReference type="NCBI Taxonomy" id="746691"/>
    <lineage>
        <taxon>Bacteria</taxon>
        <taxon>Bacillati</taxon>
        <taxon>Bacillota</taxon>
        <taxon>Bacilli</taxon>
        <taxon>Bacillales</taxon>
        <taxon>Bacillaceae</taxon>
        <taxon>Oceanobacillus</taxon>
    </lineage>
</organism>
<protein>
    <recommendedName>
        <fullName evidence="3">Transcriptional regulator</fullName>
    </recommendedName>
</protein>
<sequence>MKIKIGVIGPADSVKQIMAVAKEFPNTEITPFTYNYLEEIHAIIQENDFRMDQWFFSGILNYSYAIEKKLVTNLNALYPNMSGSTFFGTLLEAQLENNQVYKRISMDTITNEEVEKIVSYYRLEEINYFNRPFQSYADQEERVEFHKELFEQGKIDIAITFIWETYNELKRNGIPVFRVTPSYLSIEQTFRILVERAKTSRYKNAQLAVIGCQVNMDTSIEDIHYSFRMKHKEIELRRTLLFISEKVHGSLLQIGDGLFLIFTTRGEIGPLSEEELLSVIHDVKEQENMELLITIGYGETVSQAEQHVRKGFHHQKDQHHPSIIIIDEDERITVKHGNDASVSYKTIELGESWRNKIKHTGVSPGVVHRIFSYSKQYNHREFTAQDLSRWLKGTDRNARRIITLLEKANIIEQCGEIQSGIRGRPRRVFCFKEDEELNKGGN</sequence>
<reference evidence="1 2" key="1">
    <citation type="submission" date="2023-02" db="EMBL/GenBank/DDBJ databases">
        <title>Oceanobacillus kimchii IFOP_LL358 isolated form Alexandrium catenella lab strain.</title>
        <authorList>
            <person name="Gajardo G."/>
            <person name="Ueki S."/>
            <person name="Maruyama F."/>
        </authorList>
    </citation>
    <scope>NUCLEOTIDE SEQUENCE [LARGE SCALE GENOMIC DNA]</scope>
    <source>
        <strain evidence="1 2">IFOP_LL358</strain>
    </source>
</reference>
<evidence type="ECO:0008006" key="3">
    <source>
        <dbReference type="Google" id="ProtNLM"/>
    </source>
</evidence>
<dbReference type="RefSeq" id="WP_317958262.1">
    <property type="nucleotide sequence ID" value="NZ_BSKO01000001.1"/>
</dbReference>
<dbReference type="EMBL" id="BSKO01000001">
    <property type="protein sequence ID" value="GLO67245.1"/>
    <property type="molecule type" value="Genomic_DNA"/>
</dbReference>
<accession>A0ABQ5TME9</accession>
<dbReference type="Proteomes" id="UP001275436">
    <property type="component" value="Unassembled WGS sequence"/>
</dbReference>
<dbReference type="Gene3D" id="3.30.70.270">
    <property type="match status" value="1"/>
</dbReference>
<keyword evidence="2" id="KW-1185">Reference proteome</keyword>
<dbReference type="InterPro" id="IPR043128">
    <property type="entry name" value="Rev_trsase/Diguanyl_cyclase"/>
</dbReference>